<keyword evidence="5" id="KW-0560">Oxidoreductase</keyword>
<dbReference type="PROSITE" id="PS51379">
    <property type="entry name" value="4FE4S_FER_2"/>
    <property type="match status" value="1"/>
</dbReference>
<dbReference type="InterPro" id="IPR016166">
    <property type="entry name" value="FAD-bd_PCMH"/>
</dbReference>
<dbReference type="GO" id="GO:0051536">
    <property type="term" value="F:iron-sulfur cluster binding"/>
    <property type="evidence" value="ECO:0007669"/>
    <property type="project" value="UniProtKB-KW"/>
</dbReference>
<keyword evidence="7" id="KW-0411">Iron-sulfur</keyword>
<dbReference type="OrthoDB" id="9770306at2"/>
<dbReference type="InterPro" id="IPR004113">
    <property type="entry name" value="FAD-bd_oxidored_4_C"/>
</dbReference>
<dbReference type="Gene3D" id="3.30.70.2740">
    <property type="match status" value="1"/>
</dbReference>
<reference evidence="10 11" key="1">
    <citation type="submission" date="2017-04" db="EMBL/GenBank/DDBJ databases">
        <title>Whole Genome Sequence of 1,4-Dioxane Degrading Bacterium Mycobacterium dioxanotrophicus PH-06.</title>
        <authorList>
            <person name="He Y."/>
        </authorList>
    </citation>
    <scope>NUCLEOTIDE SEQUENCE [LARGE SCALE GENOMIC DNA]</scope>
    <source>
        <strain evidence="10 11">PH-06</strain>
        <plasmid evidence="10 11">unnamed1</plasmid>
    </source>
</reference>
<accession>A0A1Y0CG73</accession>
<gene>
    <name evidence="10" type="ORF">BTO20_37155</name>
</gene>
<dbReference type="PROSITE" id="PS51387">
    <property type="entry name" value="FAD_PCMH"/>
    <property type="match status" value="1"/>
</dbReference>
<feature type="domain" description="FAD-binding PCMH-type" evidence="9">
    <location>
        <begin position="39"/>
        <end position="260"/>
    </location>
</feature>
<keyword evidence="11" id="KW-1185">Reference proteome</keyword>
<dbReference type="InterPro" id="IPR006094">
    <property type="entry name" value="Oxid_FAD_bind_N"/>
</dbReference>
<evidence type="ECO:0000256" key="1">
    <source>
        <dbReference type="ARBA" id="ARBA00001974"/>
    </source>
</evidence>
<keyword evidence="2" id="KW-0285">Flavoprotein</keyword>
<dbReference type="InterPro" id="IPR017900">
    <property type="entry name" value="4Fe4S_Fe_S_CS"/>
</dbReference>
<evidence type="ECO:0000259" key="9">
    <source>
        <dbReference type="PROSITE" id="PS51387"/>
    </source>
</evidence>
<dbReference type="Gene3D" id="1.10.45.10">
    <property type="entry name" value="Vanillyl-alcohol Oxidase, Chain A, domain 4"/>
    <property type="match status" value="1"/>
</dbReference>
<dbReference type="SUPFAM" id="SSF56176">
    <property type="entry name" value="FAD-binding/transporter-associated domain-like"/>
    <property type="match status" value="1"/>
</dbReference>
<dbReference type="GO" id="GO:1903457">
    <property type="term" value="P:lactate catabolic process"/>
    <property type="evidence" value="ECO:0007669"/>
    <property type="project" value="TreeGrafter"/>
</dbReference>
<dbReference type="GO" id="GO:0071949">
    <property type="term" value="F:FAD binding"/>
    <property type="evidence" value="ECO:0007669"/>
    <property type="project" value="InterPro"/>
</dbReference>
<dbReference type="Proteomes" id="UP000195331">
    <property type="component" value="Plasmid unnamed1"/>
</dbReference>
<keyword evidence="6" id="KW-0408">Iron</keyword>
<keyword evidence="10" id="KW-0614">Plasmid</keyword>
<dbReference type="GO" id="GO:0008720">
    <property type="term" value="F:D-lactate dehydrogenase (NAD+) activity"/>
    <property type="evidence" value="ECO:0007669"/>
    <property type="project" value="TreeGrafter"/>
</dbReference>
<dbReference type="InterPro" id="IPR016169">
    <property type="entry name" value="FAD-bd_PCMH_sub2"/>
</dbReference>
<dbReference type="Gene3D" id="3.30.465.10">
    <property type="match status" value="1"/>
</dbReference>
<sequence>MTEEPTETALRAALRARGVTDIDDSRLARAIYSSDASLYRVEPRLVVRPRHVEEIEATLAACREIGVPLTARGAGTSIAGNAIGPGVILDSSRHLRRIVDIDVESRTAVVEPGVVQAQLQMAAQRKGLRFGPDPSTHNRCTIGGMIGNNACGSRALAYGRTSDNVLALDIVDGRGRRISVAHPTGVSPSDAPTSLAELHTLVQRNLSIIRTQFGQFARQGSGYALEHLLPENRFDVCRALVGSEGTLALVERATVRLVSDPRHRIIVALGYPSIAEAADAAPQILQHKPIACEGLDERIVAPLRRRTTPIPQLPRGAGWLLVELAGDELPALHERAGRVVADAAALDTRVVTDPAETAAIWQIREDGAGLAALGQDGRRAHAGWEDAAVPVRHLGGYLRDMDALLAQHGLSGAPYGHFGDGCVHQRLDFPFYAEPDRGRTVFRTFLTEAAELVAHYGGSLSGEHGDGRARSELLPIMFSPDALSLFSATKAIFDPGNILNPGVLVRPRPLDWDIRNTGFSTTRTSLALRYPDDSDDFATAVHRCTGVAKCRVEQPRTGHVMCPSYTATRDEKDSTRGRARVLQEMTRNGTPDWRAPEVHEALDLCLSCKGCSSDCPTGVDVATWKSEVLHHAYHGRRRPLSHYTLGRLPQWADLAARTPRLVNRLTSTRWTARIVARAAGVDPRRDLPRFADRTFGQQWADRRPTTDLPGDAPRVLVWVDSFTDHFAPQVAHDTLAILQSMGHDADVVTDACCGLTWITTGQLDTARSILERTTHKLLTATAQGQPIIALEPSCAAVLRHDGPLLIDDPSSRTLATRVRTLAEHLAATPEWQPPDWSGTDVVAQPHCHHHAVMGWNTDAEVLRQSGAHVTQLGGCCGLAGNWGAERGHHDLSHAIAGQQLLPALTTASESAVVIADGFSCRTQIAQFSNRRAVHLSHFLSSQLTNRTQI</sequence>
<dbReference type="Pfam" id="PF01565">
    <property type="entry name" value="FAD_binding_4"/>
    <property type="match status" value="1"/>
</dbReference>
<dbReference type="InterPro" id="IPR004017">
    <property type="entry name" value="Cys_rich_dom"/>
</dbReference>
<comment type="cofactor">
    <cofactor evidence="1">
        <name>FAD</name>
        <dbReference type="ChEBI" id="CHEBI:57692"/>
    </cofactor>
</comment>
<dbReference type="SUPFAM" id="SSF46548">
    <property type="entry name" value="alpha-helical ferredoxin"/>
    <property type="match status" value="1"/>
</dbReference>
<dbReference type="KEGG" id="mdx:BTO20_37155"/>
<dbReference type="PANTHER" id="PTHR11748">
    <property type="entry name" value="D-LACTATE DEHYDROGENASE"/>
    <property type="match status" value="1"/>
</dbReference>
<name>A0A1Y0CG73_9MYCO</name>
<dbReference type="InterPro" id="IPR016171">
    <property type="entry name" value="Vanillyl_alc_oxidase_C-sub2"/>
</dbReference>
<organism evidence="10 11">
    <name type="scientific">Mycobacterium dioxanotrophicus</name>
    <dbReference type="NCBI Taxonomy" id="482462"/>
    <lineage>
        <taxon>Bacteria</taxon>
        <taxon>Bacillati</taxon>
        <taxon>Actinomycetota</taxon>
        <taxon>Actinomycetes</taxon>
        <taxon>Mycobacteriales</taxon>
        <taxon>Mycobacteriaceae</taxon>
        <taxon>Mycobacterium</taxon>
    </lineage>
</organism>
<evidence type="ECO:0000259" key="8">
    <source>
        <dbReference type="PROSITE" id="PS51379"/>
    </source>
</evidence>
<keyword evidence="3" id="KW-0479">Metal-binding</keyword>
<dbReference type="AlphaFoldDB" id="A0A1Y0CG73"/>
<dbReference type="Pfam" id="PF13183">
    <property type="entry name" value="Fer4_8"/>
    <property type="match status" value="1"/>
</dbReference>
<evidence type="ECO:0000313" key="11">
    <source>
        <dbReference type="Proteomes" id="UP000195331"/>
    </source>
</evidence>
<dbReference type="GO" id="GO:0046872">
    <property type="term" value="F:metal ion binding"/>
    <property type="evidence" value="ECO:0007669"/>
    <property type="project" value="UniProtKB-KW"/>
</dbReference>
<dbReference type="RefSeq" id="WP_087083481.1">
    <property type="nucleotide sequence ID" value="NZ_CP020810.1"/>
</dbReference>
<evidence type="ECO:0000256" key="2">
    <source>
        <dbReference type="ARBA" id="ARBA00022630"/>
    </source>
</evidence>
<dbReference type="InterPro" id="IPR036318">
    <property type="entry name" value="FAD-bd_PCMH-like_sf"/>
</dbReference>
<dbReference type="SUPFAM" id="SSF55103">
    <property type="entry name" value="FAD-linked oxidases, C-terminal domain"/>
    <property type="match status" value="1"/>
</dbReference>
<dbReference type="InterPro" id="IPR016164">
    <property type="entry name" value="FAD-linked_Oxase-like_C"/>
</dbReference>
<evidence type="ECO:0000256" key="7">
    <source>
        <dbReference type="ARBA" id="ARBA00023014"/>
    </source>
</evidence>
<evidence type="ECO:0000256" key="5">
    <source>
        <dbReference type="ARBA" id="ARBA00023002"/>
    </source>
</evidence>
<evidence type="ECO:0000313" key="10">
    <source>
        <dbReference type="EMBL" id="ART74288.1"/>
    </source>
</evidence>
<dbReference type="EMBL" id="CP020810">
    <property type="protein sequence ID" value="ART74288.1"/>
    <property type="molecule type" value="Genomic_DNA"/>
</dbReference>
<dbReference type="Pfam" id="PF02754">
    <property type="entry name" value="CCG"/>
    <property type="match status" value="1"/>
</dbReference>
<geneLocation type="plasmid" evidence="10 11">
    <name>unnamed1</name>
</geneLocation>
<dbReference type="Pfam" id="PF02913">
    <property type="entry name" value="FAD-oxidase_C"/>
    <property type="match status" value="1"/>
</dbReference>
<proteinExistence type="predicted"/>
<dbReference type="PANTHER" id="PTHR11748:SF119">
    <property type="entry name" value="D-2-HYDROXYGLUTARATE DEHYDROGENASE"/>
    <property type="match status" value="1"/>
</dbReference>
<dbReference type="PROSITE" id="PS00198">
    <property type="entry name" value="4FE4S_FER_1"/>
    <property type="match status" value="1"/>
</dbReference>
<evidence type="ECO:0000256" key="3">
    <source>
        <dbReference type="ARBA" id="ARBA00022723"/>
    </source>
</evidence>
<dbReference type="GO" id="GO:0004458">
    <property type="term" value="F:D-lactate dehydrogenase (cytochrome) activity"/>
    <property type="evidence" value="ECO:0007669"/>
    <property type="project" value="TreeGrafter"/>
</dbReference>
<dbReference type="InterPro" id="IPR017896">
    <property type="entry name" value="4Fe4S_Fe-S-bd"/>
</dbReference>
<feature type="domain" description="4Fe-4S ferredoxin-type" evidence="8">
    <location>
        <begin position="594"/>
        <end position="627"/>
    </location>
</feature>
<protein>
    <submittedName>
        <fullName evidence="10">FAD-binding oxidoreductase</fullName>
    </submittedName>
</protein>
<evidence type="ECO:0000256" key="4">
    <source>
        <dbReference type="ARBA" id="ARBA00022827"/>
    </source>
</evidence>
<keyword evidence="4" id="KW-0274">FAD</keyword>
<evidence type="ECO:0000256" key="6">
    <source>
        <dbReference type="ARBA" id="ARBA00023004"/>
    </source>
</evidence>